<evidence type="ECO:0000313" key="2">
    <source>
        <dbReference type="EMBL" id="MEU0154644.1"/>
    </source>
</evidence>
<keyword evidence="3" id="KW-1185">Reference proteome</keyword>
<comment type="caution">
    <text evidence="2">The sequence shown here is derived from an EMBL/GenBank/DDBJ whole genome shotgun (WGS) entry which is preliminary data.</text>
</comment>
<proteinExistence type="predicted"/>
<dbReference type="SUPFAM" id="SSF88946">
    <property type="entry name" value="Sigma2 domain of RNA polymerase sigma factors"/>
    <property type="match status" value="1"/>
</dbReference>
<feature type="region of interest" description="Disordered" evidence="1">
    <location>
        <begin position="80"/>
        <end position="104"/>
    </location>
</feature>
<reference evidence="2 3" key="1">
    <citation type="submission" date="2024-06" db="EMBL/GenBank/DDBJ databases">
        <title>The Natural Products Discovery Center: Release of the First 8490 Sequenced Strains for Exploring Actinobacteria Biosynthetic Diversity.</title>
        <authorList>
            <person name="Kalkreuter E."/>
            <person name="Kautsar S.A."/>
            <person name="Yang D."/>
            <person name="Bader C.D."/>
            <person name="Teijaro C.N."/>
            <person name="Fluegel L."/>
            <person name="Davis C.M."/>
            <person name="Simpson J.R."/>
            <person name="Lauterbach L."/>
            <person name="Steele A.D."/>
            <person name="Gui C."/>
            <person name="Meng S."/>
            <person name="Li G."/>
            <person name="Viehrig K."/>
            <person name="Ye F."/>
            <person name="Su P."/>
            <person name="Kiefer A.F."/>
            <person name="Nichols A."/>
            <person name="Cepeda A.J."/>
            <person name="Yan W."/>
            <person name="Fan B."/>
            <person name="Jiang Y."/>
            <person name="Adhikari A."/>
            <person name="Zheng C.-J."/>
            <person name="Schuster L."/>
            <person name="Cowan T.M."/>
            <person name="Smanski M.J."/>
            <person name="Chevrette M.G."/>
            <person name="De Carvalho L.P.S."/>
            <person name="Shen B."/>
        </authorList>
    </citation>
    <scope>NUCLEOTIDE SEQUENCE [LARGE SCALE GENOMIC DNA]</scope>
    <source>
        <strain evidence="2 3">NPDC006286</strain>
    </source>
</reference>
<dbReference type="EMBL" id="JBEXRX010000076">
    <property type="protein sequence ID" value="MEU0154644.1"/>
    <property type="molecule type" value="Genomic_DNA"/>
</dbReference>
<evidence type="ECO:0000256" key="1">
    <source>
        <dbReference type="SAM" id="MobiDB-lite"/>
    </source>
</evidence>
<gene>
    <name evidence="2" type="ORF">ABZ071_22535</name>
</gene>
<protein>
    <submittedName>
        <fullName evidence="2">Uncharacterized protein</fullName>
    </submittedName>
</protein>
<name>A0ABV2VPB3_9ACTN</name>
<sequence length="125" mass="13028">MDPQQHVRQVYAASAARLVAQMYAVTGDYAEAQDVVQEASERTIRAAVRPDGVLAVQAGISAGEDPLMFASSDGGATLRPAPLGPGADPRPVPGGYAQSGWPDSEGAWLSADGVTWAWLDPPELP</sequence>
<organism evidence="2 3">
    <name type="scientific">Micromonospora fulviviridis</name>
    <dbReference type="NCBI Taxonomy" id="47860"/>
    <lineage>
        <taxon>Bacteria</taxon>
        <taxon>Bacillati</taxon>
        <taxon>Actinomycetota</taxon>
        <taxon>Actinomycetes</taxon>
        <taxon>Micromonosporales</taxon>
        <taxon>Micromonosporaceae</taxon>
        <taxon>Micromonospora</taxon>
    </lineage>
</organism>
<dbReference type="Proteomes" id="UP001550348">
    <property type="component" value="Unassembled WGS sequence"/>
</dbReference>
<dbReference type="RefSeq" id="WP_355666324.1">
    <property type="nucleotide sequence ID" value="NZ_JBEXRX010000076.1"/>
</dbReference>
<accession>A0ABV2VPB3</accession>
<evidence type="ECO:0000313" key="3">
    <source>
        <dbReference type="Proteomes" id="UP001550348"/>
    </source>
</evidence>
<dbReference type="InterPro" id="IPR013325">
    <property type="entry name" value="RNA_pol_sigma_r2"/>
</dbReference>